<dbReference type="Proteomes" id="UP000285773">
    <property type="component" value="Unassembled WGS sequence"/>
</dbReference>
<dbReference type="EMBL" id="QSIO01000001">
    <property type="protein sequence ID" value="RHC95697.1"/>
    <property type="molecule type" value="Genomic_DNA"/>
</dbReference>
<reference evidence="1 2" key="1">
    <citation type="submission" date="2018-08" db="EMBL/GenBank/DDBJ databases">
        <title>A genome reference for cultivated species of the human gut microbiota.</title>
        <authorList>
            <person name="Zou Y."/>
            <person name="Xue W."/>
            <person name="Luo G."/>
        </authorList>
    </citation>
    <scope>NUCLEOTIDE SEQUENCE [LARGE SCALE GENOMIC DNA]</scope>
    <source>
        <strain evidence="1 2">AM33-3BH</strain>
    </source>
</reference>
<dbReference type="RefSeq" id="WP_118095090.1">
    <property type="nucleotide sequence ID" value="NZ_QSIO01000001.1"/>
</dbReference>
<dbReference type="AlphaFoldDB" id="A0A414CL17"/>
<evidence type="ECO:0000313" key="2">
    <source>
        <dbReference type="Proteomes" id="UP000285773"/>
    </source>
</evidence>
<name>A0A414CL17_STRPA</name>
<proteinExistence type="predicted"/>
<accession>A0A414CL17</accession>
<gene>
    <name evidence="1" type="ORF">DW820_00770</name>
</gene>
<evidence type="ECO:0000313" key="1">
    <source>
        <dbReference type="EMBL" id="RHC95697.1"/>
    </source>
</evidence>
<organism evidence="1 2">
    <name type="scientific">Streptococcus parasanguinis</name>
    <dbReference type="NCBI Taxonomy" id="1318"/>
    <lineage>
        <taxon>Bacteria</taxon>
        <taxon>Bacillati</taxon>
        <taxon>Bacillota</taxon>
        <taxon>Bacilli</taxon>
        <taxon>Lactobacillales</taxon>
        <taxon>Streptococcaceae</taxon>
        <taxon>Streptococcus</taxon>
    </lineage>
</organism>
<comment type="caution">
    <text evidence="1">The sequence shown here is derived from an EMBL/GenBank/DDBJ whole genome shotgun (WGS) entry which is preliminary data.</text>
</comment>
<protein>
    <submittedName>
        <fullName evidence="1">Uncharacterized protein</fullName>
    </submittedName>
</protein>
<sequence length="121" mass="14829">MVSRKAFIDKANQEGFSFNIQIPWWTYNNFKSLVWRKRLSEKQLYQIFLLLCREVEDRQMKVVEDKRKYQTGFYIVACNGREFRFEFAFKKNQQLRVYNLFETVNGRKKLTLMDLLDYITD</sequence>